<dbReference type="Pfam" id="PF00072">
    <property type="entry name" value="Response_reg"/>
    <property type="match status" value="1"/>
</dbReference>
<protein>
    <submittedName>
        <fullName evidence="8">DNA-binding response regulator</fullName>
    </submittedName>
</protein>
<dbReference type="GO" id="GO:0000160">
    <property type="term" value="P:phosphorelay signal transduction system"/>
    <property type="evidence" value="ECO:0007669"/>
    <property type="project" value="InterPro"/>
</dbReference>
<dbReference type="InterPro" id="IPR000792">
    <property type="entry name" value="Tscrpt_reg_LuxR_C"/>
</dbReference>
<sequence>MRVVVADDSLLTRAGVAYLLNQSGYTVAAEVDDARALLAAVHAERPDLVVVDIRMPPTHTDEGLVAAERIRSEHPRIGVLVLSQYVEPAYAMRLLRDHPERVGYLLKERVFDQAILVDALRRLADGETVIDPTIVARLLGRRRAKDPLAALTGREREVLALIAEGLSNKAVAARLIITERTVEAHVAQVFGKLELLDDPASHRRVLAVLAFIRSGRPQDGHA</sequence>
<evidence type="ECO:0000256" key="2">
    <source>
        <dbReference type="ARBA" id="ARBA00023015"/>
    </source>
</evidence>
<dbReference type="GO" id="GO:0006355">
    <property type="term" value="P:regulation of DNA-templated transcription"/>
    <property type="evidence" value="ECO:0007669"/>
    <property type="project" value="InterPro"/>
</dbReference>
<dbReference type="PANTHER" id="PTHR43214">
    <property type="entry name" value="TWO-COMPONENT RESPONSE REGULATOR"/>
    <property type="match status" value="1"/>
</dbReference>
<evidence type="ECO:0000259" key="6">
    <source>
        <dbReference type="PROSITE" id="PS50043"/>
    </source>
</evidence>
<dbReference type="Proteomes" id="UP000334990">
    <property type="component" value="Unassembled WGS sequence"/>
</dbReference>
<dbReference type="EMBL" id="BLAD01000040">
    <property type="protein sequence ID" value="GER99397.1"/>
    <property type="molecule type" value="Genomic_DNA"/>
</dbReference>
<keyword evidence="4" id="KW-0804">Transcription</keyword>
<dbReference type="OrthoDB" id="4135368at2"/>
<dbReference type="SMART" id="SM00421">
    <property type="entry name" value="HTH_LUXR"/>
    <property type="match status" value="1"/>
</dbReference>
<dbReference type="SUPFAM" id="SSF52172">
    <property type="entry name" value="CheY-like"/>
    <property type="match status" value="1"/>
</dbReference>
<keyword evidence="9" id="KW-1185">Reference proteome</keyword>
<dbReference type="Gene3D" id="1.10.10.10">
    <property type="entry name" value="Winged helix-like DNA-binding domain superfamily/Winged helix DNA-binding domain"/>
    <property type="match status" value="1"/>
</dbReference>
<dbReference type="AlphaFoldDB" id="A0A5M3VYD3"/>
<dbReference type="InterPro" id="IPR058245">
    <property type="entry name" value="NreC/VraR/RcsB-like_REC"/>
</dbReference>
<dbReference type="RefSeq" id="WP_155335808.1">
    <property type="nucleotide sequence ID" value="NZ_BAAABN010000042.1"/>
</dbReference>
<keyword evidence="1 5" id="KW-0597">Phosphoprotein</keyword>
<dbReference type="SUPFAM" id="SSF46894">
    <property type="entry name" value="C-terminal effector domain of the bipartite response regulators"/>
    <property type="match status" value="1"/>
</dbReference>
<dbReference type="PANTHER" id="PTHR43214:SF24">
    <property type="entry name" value="TRANSCRIPTIONAL REGULATORY PROTEIN NARL-RELATED"/>
    <property type="match status" value="1"/>
</dbReference>
<dbReference type="SMART" id="SM00448">
    <property type="entry name" value="REC"/>
    <property type="match status" value="1"/>
</dbReference>
<dbReference type="PRINTS" id="PR00038">
    <property type="entry name" value="HTHLUXR"/>
</dbReference>
<name>A0A5M3VYD3_9ACTN</name>
<keyword evidence="2" id="KW-0805">Transcription regulation</keyword>
<feature type="domain" description="Response regulatory" evidence="7">
    <location>
        <begin position="2"/>
        <end position="122"/>
    </location>
</feature>
<reference evidence="8 9" key="1">
    <citation type="submission" date="2019-10" db="EMBL/GenBank/DDBJ databases">
        <title>Whole genome shotgun sequence of Acrocarpospora corrugata NBRC 13972.</title>
        <authorList>
            <person name="Ichikawa N."/>
            <person name="Kimura A."/>
            <person name="Kitahashi Y."/>
            <person name="Komaki H."/>
            <person name="Oguchi A."/>
        </authorList>
    </citation>
    <scope>NUCLEOTIDE SEQUENCE [LARGE SCALE GENOMIC DNA]</scope>
    <source>
        <strain evidence="8 9">NBRC 13972</strain>
    </source>
</reference>
<organism evidence="8 9">
    <name type="scientific">Acrocarpospora corrugata</name>
    <dbReference type="NCBI Taxonomy" id="35763"/>
    <lineage>
        <taxon>Bacteria</taxon>
        <taxon>Bacillati</taxon>
        <taxon>Actinomycetota</taxon>
        <taxon>Actinomycetes</taxon>
        <taxon>Streptosporangiales</taxon>
        <taxon>Streptosporangiaceae</taxon>
        <taxon>Acrocarpospora</taxon>
    </lineage>
</organism>
<dbReference type="InterPro" id="IPR011006">
    <property type="entry name" value="CheY-like_superfamily"/>
</dbReference>
<evidence type="ECO:0000313" key="8">
    <source>
        <dbReference type="EMBL" id="GER99397.1"/>
    </source>
</evidence>
<dbReference type="GO" id="GO:0003677">
    <property type="term" value="F:DNA binding"/>
    <property type="evidence" value="ECO:0007669"/>
    <property type="project" value="UniProtKB-KW"/>
</dbReference>
<dbReference type="PROSITE" id="PS50110">
    <property type="entry name" value="RESPONSE_REGULATORY"/>
    <property type="match status" value="1"/>
</dbReference>
<dbReference type="InterPro" id="IPR039420">
    <property type="entry name" value="WalR-like"/>
</dbReference>
<dbReference type="PROSITE" id="PS50043">
    <property type="entry name" value="HTH_LUXR_2"/>
    <property type="match status" value="1"/>
</dbReference>
<evidence type="ECO:0000256" key="3">
    <source>
        <dbReference type="ARBA" id="ARBA00023125"/>
    </source>
</evidence>
<evidence type="ECO:0000256" key="5">
    <source>
        <dbReference type="PROSITE-ProRule" id="PRU00169"/>
    </source>
</evidence>
<gene>
    <name evidence="8" type="ORF">Acor_14610</name>
</gene>
<feature type="modified residue" description="4-aspartylphosphate" evidence="5">
    <location>
        <position position="52"/>
    </location>
</feature>
<evidence type="ECO:0000313" key="9">
    <source>
        <dbReference type="Proteomes" id="UP000334990"/>
    </source>
</evidence>
<dbReference type="InterPro" id="IPR016032">
    <property type="entry name" value="Sig_transdc_resp-reg_C-effctor"/>
</dbReference>
<accession>A0A5M3VYD3</accession>
<evidence type="ECO:0000256" key="1">
    <source>
        <dbReference type="ARBA" id="ARBA00022553"/>
    </source>
</evidence>
<evidence type="ECO:0000256" key="4">
    <source>
        <dbReference type="ARBA" id="ARBA00023163"/>
    </source>
</evidence>
<keyword evidence="3 8" id="KW-0238">DNA-binding</keyword>
<dbReference type="CDD" id="cd06170">
    <property type="entry name" value="LuxR_C_like"/>
    <property type="match status" value="1"/>
</dbReference>
<comment type="caution">
    <text evidence="8">The sequence shown here is derived from an EMBL/GenBank/DDBJ whole genome shotgun (WGS) entry which is preliminary data.</text>
</comment>
<dbReference type="Pfam" id="PF00196">
    <property type="entry name" value="GerE"/>
    <property type="match status" value="1"/>
</dbReference>
<dbReference type="InterPro" id="IPR001789">
    <property type="entry name" value="Sig_transdc_resp-reg_receiver"/>
</dbReference>
<feature type="domain" description="HTH luxR-type" evidence="6">
    <location>
        <begin position="144"/>
        <end position="215"/>
    </location>
</feature>
<dbReference type="Gene3D" id="3.40.50.2300">
    <property type="match status" value="1"/>
</dbReference>
<dbReference type="CDD" id="cd17535">
    <property type="entry name" value="REC_NarL-like"/>
    <property type="match status" value="1"/>
</dbReference>
<dbReference type="InterPro" id="IPR036388">
    <property type="entry name" value="WH-like_DNA-bd_sf"/>
</dbReference>
<evidence type="ECO:0000259" key="7">
    <source>
        <dbReference type="PROSITE" id="PS50110"/>
    </source>
</evidence>
<proteinExistence type="predicted"/>